<dbReference type="OMA" id="MIPVRSN"/>
<organism evidence="2 3">
    <name type="scientific">Papaver somniferum</name>
    <name type="common">Opium poppy</name>
    <dbReference type="NCBI Taxonomy" id="3469"/>
    <lineage>
        <taxon>Eukaryota</taxon>
        <taxon>Viridiplantae</taxon>
        <taxon>Streptophyta</taxon>
        <taxon>Embryophyta</taxon>
        <taxon>Tracheophyta</taxon>
        <taxon>Spermatophyta</taxon>
        <taxon>Magnoliopsida</taxon>
        <taxon>Ranunculales</taxon>
        <taxon>Papaveraceae</taxon>
        <taxon>Papaveroideae</taxon>
        <taxon>Papaver</taxon>
    </lineage>
</organism>
<feature type="compositionally biased region" description="Basic and acidic residues" evidence="1">
    <location>
        <begin position="1046"/>
        <end position="1055"/>
    </location>
</feature>
<evidence type="ECO:0000313" key="2">
    <source>
        <dbReference type="EMBL" id="RZC52161.1"/>
    </source>
</evidence>
<feature type="region of interest" description="Disordered" evidence="1">
    <location>
        <begin position="1029"/>
        <end position="1069"/>
    </location>
</feature>
<feature type="compositionally biased region" description="Low complexity" evidence="1">
    <location>
        <begin position="716"/>
        <end position="725"/>
    </location>
</feature>
<feature type="compositionally biased region" description="Basic residues" evidence="1">
    <location>
        <begin position="682"/>
        <end position="693"/>
    </location>
</feature>
<feature type="region of interest" description="Disordered" evidence="1">
    <location>
        <begin position="959"/>
        <end position="1004"/>
    </location>
</feature>
<feature type="region of interest" description="Disordered" evidence="1">
    <location>
        <begin position="629"/>
        <end position="700"/>
    </location>
</feature>
<feature type="compositionally biased region" description="Polar residues" evidence="1">
    <location>
        <begin position="1552"/>
        <end position="1567"/>
    </location>
</feature>
<dbReference type="Gramene" id="RZC52161">
    <property type="protein sequence ID" value="RZC52161"/>
    <property type="gene ID" value="C5167_020582"/>
</dbReference>
<feature type="region of interest" description="Disordered" evidence="1">
    <location>
        <begin position="712"/>
        <end position="772"/>
    </location>
</feature>
<feature type="compositionally biased region" description="Basic and acidic residues" evidence="1">
    <location>
        <begin position="1084"/>
        <end position="1103"/>
    </location>
</feature>
<dbReference type="PANTHER" id="PTHR31008:SF2">
    <property type="entry name" value="COP1-INTERACTING PROTEIN-LIKE PROTEIN"/>
    <property type="match status" value="1"/>
</dbReference>
<feature type="compositionally biased region" description="Basic and acidic residues" evidence="1">
    <location>
        <begin position="1581"/>
        <end position="1590"/>
    </location>
</feature>
<evidence type="ECO:0000256" key="1">
    <source>
        <dbReference type="SAM" id="MobiDB-lite"/>
    </source>
</evidence>
<gene>
    <name evidence="2" type="ORF">C5167_020582</name>
</gene>
<sequence length="1590" mass="175702">MPTTRYSTSYSQRIQRRDDVVDTGSTSCSLPLSQTSSTTSSQNVVLMELAVMGTANQLQMWLCVPCMHIQAWKKSCTSYVGGATAGLLDGTSMEFLIYGIVKPVASKKSQQVSKPNKMRKHNSNVQACKKKLSHGHYTAAVRVLSSGGVTPNTAETLHELRQKHPSAPPPIIPSENDLAVGNSEASRQIKPDAYMFFGNSEASVLIFRPLESKNLKDGYGFKGLNYLAQSDEADKYIEQHNENCYDLVFSSAIKDLEIVYSMKSGTRLDSLVFQLTPTRTRCELVIIANGKTEKVSSGLLNPFLAHLKTAQDQINKGGYSITLEPNAGSDASWFTKGTVERFIRFVSTPEVLERVNTIESEILQIEKAIVVQSNENMGLITVEEPQRNAEASQKKVEEHQAKQPLAIEGSKPALDSDAEKAIVLYQPEAQTPLSDRTTTHEEHSRIQLLRVLETRRTVLRKEQGMAFARAVAAGFDMDDMPYLVSFAECFGALRLMDACLRFIELWKVKHETGQWLEIEASEAMSTRSDFSPMGKSELGIETNGHVNNDARADLSSDNVRDNRASVDTQVPPGQHDYIPCQFQHPMYPQWPIHSPPGAPPGYQPYPMQGIPYYNYPGSVPYFHPPYPPMEDPRFHTPQKMGLKRHSIDSKDGSIELDNWDGGSSNKRSQDGSEVENEGSHREHSRRKSSRSGNKKSGTVVIQNINYITSKKQDTFASETESVSSSETDEEADDFVMKDKNSLRASKSEERGTKSTDAWDSSDNGAAGYGQNTDGGHWLAFQTALLRDDDKKSFANDQAMFSSEKEAQVTRQTNGTWPDPLVPHYGQDMSQGQEHRTAEFDAINGKLARMLKTSDDGSMFSQGEFNRESRDVQVSVNYSEIEGVRGSYKRGASDDFVIHRQVHSNYVESLSDPLNGNGLEHSANNLDGNSSYNVSDESFIIPLRSSSQDHFGTQGRTTIYMDSELPSGPQSAEDLGNMGRNLPSYEPDDLSMLPERGGERESTGYDPALDYEMQVVEAQSISKEDFVTVDEDPKHKDKKLKGVQSSLEKRRAEAALRKANPSKLTPPNDAQARAAKLRAYKADLQKMKKEKDEEDKKRLEALKRERQRRIAARGGATAAESTLPSQLKPRQLPKLSPTSHKGYKFCDSEPSPVSPLQRLPTRTTSVGSRDSLKITKPNKLNNSDRIAGNGLSRSVSSIPELKKINNDLTAEAKVATRPIRRLSEPRMNKSLDDSSGKSQRSNPSSKTRVSNGSESNKITALMSLDKTKAATLPELKIKTPRVSSNIPQNRPMANEAMQKANGSTHAITSGSRKVKGSIGKILHESDVDDNPVIEKAVVMLERDTPPTLVVQEIEERMKIRNGSDKIGDKTEVVLEYAAIHAAASPLTADDTICDASDLHVDELPSYQVHTAPADYGGEVLSKFSTLSVAEKPYQAPYARVSSLEDPCTTNVQYTKAPPRSSEATADGNETVKAHISDYTAPTSVEQIVESSDNHHGKESSKGFKRFLKLGRKNRSSSSDQRNVESDRLSTDSTLADDRVVSAAEPDEAHTLKNLISQNETPTGSTPQKASRHFSLLSPFRSKSSEKKQSRT</sequence>
<feature type="region of interest" description="Disordered" evidence="1">
    <location>
        <begin position="1509"/>
        <end position="1590"/>
    </location>
</feature>
<reference evidence="2 3" key="1">
    <citation type="journal article" date="2018" name="Science">
        <title>The opium poppy genome and morphinan production.</title>
        <authorList>
            <person name="Guo L."/>
            <person name="Winzer T."/>
            <person name="Yang X."/>
            <person name="Li Y."/>
            <person name="Ning Z."/>
            <person name="He Z."/>
            <person name="Teodor R."/>
            <person name="Lu Y."/>
            <person name="Bowser T.A."/>
            <person name="Graham I.A."/>
            <person name="Ye K."/>
        </authorList>
    </citation>
    <scope>NUCLEOTIDE SEQUENCE [LARGE SCALE GENOMIC DNA]</scope>
    <source>
        <strain evidence="3">cv. HN1</strain>
        <tissue evidence="2">Leaves</tissue>
    </source>
</reference>
<feature type="compositionally biased region" description="Basic and acidic residues" evidence="1">
    <location>
        <begin position="1520"/>
        <end position="1538"/>
    </location>
</feature>
<evidence type="ECO:0008006" key="4">
    <source>
        <dbReference type="Google" id="ProtNLM"/>
    </source>
</evidence>
<feature type="region of interest" description="Disordered" evidence="1">
    <location>
        <begin position="1215"/>
        <end position="1261"/>
    </location>
</feature>
<feature type="compositionally biased region" description="Polar residues" evidence="1">
    <location>
        <begin position="754"/>
        <end position="772"/>
    </location>
</feature>
<feature type="region of interest" description="Disordered" evidence="1">
    <location>
        <begin position="801"/>
        <end position="820"/>
    </location>
</feature>
<feature type="compositionally biased region" description="Basic and acidic residues" evidence="1">
    <location>
        <begin position="1220"/>
        <end position="1234"/>
    </location>
</feature>
<name>A0A4Y7IWN8_PAPSO</name>
<accession>A0A4Y7IWN8</accession>
<feature type="region of interest" description="Disordered" evidence="1">
    <location>
        <begin position="1084"/>
        <end position="1190"/>
    </location>
</feature>
<feature type="compositionally biased region" description="Polar residues" evidence="1">
    <location>
        <begin position="1235"/>
        <end position="1257"/>
    </location>
</feature>
<protein>
    <recommendedName>
        <fullName evidence="4">COP1-interacting protein 7</fullName>
    </recommendedName>
</protein>
<dbReference type="EMBL" id="CM010716">
    <property type="protein sequence ID" value="RZC52161.1"/>
    <property type="molecule type" value="Genomic_DNA"/>
</dbReference>
<feature type="compositionally biased region" description="Basic and acidic residues" evidence="1">
    <location>
        <begin position="734"/>
        <end position="753"/>
    </location>
</feature>
<proteinExistence type="predicted"/>
<dbReference type="PANTHER" id="PTHR31008">
    <property type="entry name" value="COP1-INTERACTING PROTEIN-RELATED"/>
    <property type="match status" value="1"/>
</dbReference>
<dbReference type="Proteomes" id="UP000316621">
    <property type="component" value="Chromosome 2"/>
</dbReference>
<keyword evidence="3" id="KW-1185">Reference proteome</keyword>
<feature type="region of interest" description="Disordered" evidence="1">
    <location>
        <begin position="540"/>
        <end position="559"/>
    </location>
</feature>
<feature type="compositionally biased region" description="Basic and acidic residues" evidence="1">
    <location>
        <begin position="548"/>
        <end position="559"/>
    </location>
</feature>
<evidence type="ECO:0000313" key="3">
    <source>
        <dbReference type="Proteomes" id="UP000316621"/>
    </source>
</evidence>